<accession>A0A644Y0H0</accession>
<comment type="similarity">
    <text evidence="1">Belongs to the FldB/FldC dehydratase alpha/beta subunit family.</text>
</comment>
<dbReference type="PANTHER" id="PTHR30548">
    <property type="entry name" value="2-HYDROXYGLUTARYL-COA DEHYDRATASE, D-COMPONENT-RELATED"/>
    <property type="match status" value="1"/>
</dbReference>
<evidence type="ECO:0000313" key="5">
    <source>
        <dbReference type="EMBL" id="MPM20033.1"/>
    </source>
</evidence>
<dbReference type="Gene3D" id="3.40.50.11900">
    <property type="match status" value="1"/>
</dbReference>
<proteinExistence type="inferred from homology"/>
<keyword evidence="4" id="KW-0411">Iron-sulfur</keyword>
<dbReference type="EC" id="4.2.1.157" evidence="5"/>
<gene>
    <name evidence="5" type="primary">hadC_2</name>
    <name evidence="5" type="ORF">SDC9_66460</name>
</gene>
<dbReference type="GO" id="GO:0016829">
    <property type="term" value="F:lyase activity"/>
    <property type="evidence" value="ECO:0007669"/>
    <property type="project" value="UniProtKB-KW"/>
</dbReference>
<keyword evidence="5" id="KW-0456">Lyase</keyword>
<organism evidence="5">
    <name type="scientific">bioreactor metagenome</name>
    <dbReference type="NCBI Taxonomy" id="1076179"/>
    <lineage>
        <taxon>unclassified sequences</taxon>
        <taxon>metagenomes</taxon>
        <taxon>ecological metagenomes</taxon>
    </lineage>
</organism>
<dbReference type="GO" id="GO:0051536">
    <property type="term" value="F:iron-sulfur cluster binding"/>
    <property type="evidence" value="ECO:0007669"/>
    <property type="project" value="UniProtKB-KW"/>
</dbReference>
<evidence type="ECO:0000256" key="3">
    <source>
        <dbReference type="ARBA" id="ARBA00023004"/>
    </source>
</evidence>
<evidence type="ECO:0000256" key="1">
    <source>
        <dbReference type="ARBA" id="ARBA00005806"/>
    </source>
</evidence>
<dbReference type="Gene3D" id="1.20.1270.370">
    <property type="match status" value="1"/>
</dbReference>
<comment type="caution">
    <text evidence="5">The sequence shown here is derived from an EMBL/GenBank/DDBJ whole genome shotgun (WGS) entry which is preliminary data.</text>
</comment>
<evidence type="ECO:0000256" key="4">
    <source>
        <dbReference type="ARBA" id="ARBA00023014"/>
    </source>
</evidence>
<name>A0A644Y0H0_9ZZZZ</name>
<dbReference type="InterPro" id="IPR010327">
    <property type="entry name" value="FldB/FldC_alpha/beta"/>
</dbReference>
<sequence length="372" mass="42032">MSKIDSIIKELSAVAGNPAKAIEDFKKETGKGAVGILPVYSPEEIVHAAGYLPVGIWGGQVQISKARTYFPPFTCSIMQTIMEMSLDGVYDNLDAVIFSVPCDTLKCFSQKWKGKSPVIVFTHPQNRKIEAATTFLRREYLLVKEKLEKILGVTITDEAMENSIRVYNENRQAMREFCELAATHPSIIDPVVRHAVIKSRYFLEKSKHTALVSQLNAELAALPAENWTGKKVILTGIMAEPNELLEIFKSNGIAVVADDLAQESRQFRVDVPENIDPLYRLAKWWEVFDGCCLATNPDKPRGQMLIDMKEKYGADAVVVCMMKFCDPEEFDYPIYYMQFQEAGVRSLYLEIDLEATAFEQIRTRVQSFCEIL</sequence>
<protein>
    <submittedName>
        <fullName evidence="5">(R)-2-hydroxyisocaproyl-CoA dehydratase beta subunit</fullName>
        <ecNumber evidence="5">4.2.1.157</ecNumber>
    </submittedName>
</protein>
<dbReference type="GO" id="GO:0046872">
    <property type="term" value="F:metal ion binding"/>
    <property type="evidence" value="ECO:0007669"/>
    <property type="project" value="UniProtKB-KW"/>
</dbReference>
<keyword evidence="3" id="KW-0408">Iron</keyword>
<evidence type="ECO:0000256" key="2">
    <source>
        <dbReference type="ARBA" id="ARBA00022723"/>
    </source>
</evidence>
<reference evidence="5" key="1">
    <citation type="submission" date="2019-08" db="EMBL/GenBank/DDBJ databases">
        <authorList>
            <person name="Kucharzyk K."/>
            <person name="Murdoch R.W."/>
            <person name="Higgins S."/>
            <person name="Loffler F."/>
        </authorList>
    </citation>
    <scope>NUCLEOTIDE SEQUENCE</scope>
</reference>
<dbReference type="EMBL" id="VSSQ01003296">
    <property type="protein sequence ID" value="MPM20033.1"/>
    <property type="molecule type" value="Genomic_DNA"/>
</dbReference>
<dbReference type="AlphaFoldDB" id="A0A644Y0H0"/>
<keyword evidence="2" id="KW-0479">Metal-binding</keyword>
<dbReference type="Pfam" id="PF06050">
    <property type="entry name" value="HGD-D"/>
    <property type="match status" value="1"/>
</dbReference>
<dbReference type="Gene3D" id="3.40.50.11890">
    <property type="match status" value="1"/>
</dbReference>
<dbReference type="PANTHER" id="PTHR30548:SF5">
    <property type="entry name" value="SUBUNIT OF OXYGEN-SENSITIVE 2-HYDROXYISOCAPROYL-COA DEHYDRATASE"/>
    <property type="match status" value="1"/>
</dbReference>